<proteinExistence type="predicted"/>
<dbReference type="GO" id="GO:0003676">
    <property type="term" value="F:nucleic acid binding"/>
    <property type="evidence" value="ECO:0007669"/>
    <property type="project" value="InterPro"/>
</dbReference>
<sequence>MVVPSNKKLKKNIRRRRTYSGFVPEIVEGYNRVCIGNLAWDTTERDIHELFSGCVINSVLWIRFSVIRKGSSCHSLWQEA</sequence>
<name>A0A078JXG9_BRANA</name>
<evidence type="ECO:0000313" key="2">
    <source>
        <dbReference type="EMBL" id="CDY70302.1"/>
    </source>
</evidence>
<dbReference type="AlphaFoldDB" id="A0A078JXG9"/>
<dbReference type="EMBL" id="LK041739">
    <property type="protein sequence ID" value="CDY70302.1"/>
    <property type="molecule type" value="Genomic_DNA"/>
</dbReference>
<evidence type="ECO:0000313" key="1">
    <source>
        <dbReference type="EMBL" id="CAF1851953.1"/>
    </source>
</evidence>
<gene>
    <name evidence="2" type="primary">BnaCnng67700D</name>
    <name evidence="1" type="ORF">DARMORV10_C04P37170.1</name>
    <name evidence="2" type="ORF">GSBRNA2T00097924001</name>
</gene>
<dbReference type="PaxDb" id="3708-A0A078JXG9"/>
<dbReference type="EMBL" id="HG994368">
    <property type="protein sequence ID" value="CAF1851953.1"/>
    <property type="molecule type" value="Genomic_DNA"/>
</dbReference>
<reference evidence="2" key="1">
    <citation type="journal article" date="2014" name="Science">
        <title>Plant genetics. Early allopolyploid evolution in the post-Neolithic Brassica napus oilseed genome.</title>
        <authorList>
            <person name="Chalhoub B."/>
            <person name="Denoeud F."/>
            <person name="Liu S."/>
            <person name="Parkin I.A."/>
            <person name="Tang H."/>
            <person name="Wang X."/>
            <person name="Chiquet J."/>
            <person name="Belcram H."/>
            <person name="Tong C."/>
            <person name="Samans B."/>
            <person name="Correa M."/>
            <person name="Da Silva C."/>
            <person name="Just J."/>
            <person name="Falentin C."/>
            <person name="Koh C.S."/>
            <person name="Le Clainche I."/>
            <person name="Bernard M."/>
            <person name="Bento P."/>
            <person name="Noel B."/>
            <person name="Labadie K."/>
            <person name="Alberti A."/>
            <person name="Charles M."/>
            <person name="Arnaud D."/>
            <person name="Guo H."/>
            <person name="Daviaud C."/>
            <person name="Alamery S."/>
            <person name="Jabbari K."/>
            <person name="Zhao M."/>
            <person name="Edger P.P."/>
            <person name="Chelaifa H."/>
            <person name="Tack D."/>
            <person name="Lassalle G."/>
            <person name="Mestiri I."/>
            <person name="Schnel N."/>
            <person name="Le Paslier M.C."/>
            <person name="Fan G."/>
            <person name="Renault V."/>
            <person name="Bayer P.E."/>
            <person name="Golicz A.A."/>
            <person name="Manoli S."/>
            <person name="Lee T.H."/>
            <person name="Thi V.H."/>
            <person name="Chalabi S."/>
            <person name="Hu Q."/>
            <person name="Fan C."/>
            <person name="Tollenaere R."/>
            <person name="Lu Y."/>
            <person name="Battail C."/>
            <person name="Shen J."/>
            <person name="Sidebottom C.H."/>
            <person name="Wang X."/>
            <person name="Canaguier A."/>
            <person name="Chauveau A."/>
            <person name="Berard A."/>
            <person name="Deniot G."/>
            <person name="Guan M."/>
            <person name="Liu Z."/>
            <person name="Sun F."/>
            <person name="Lim Y.P."/>
            <person name="Lyons E."/>
            <person name="Town C.D."/>
            <person name="Bancroft I."/>
            <person name="Wang X."/>
            <person name="Meng J."/>
            <person name="Ma J."/>
            <person name="Pires J.C."/>
            <person name="King G.J."/>
            <person name="Brunel D."/>
            <person name="Delourme R."/>
            <person name="Renard M."/>
            <person name="Aury J.M."/>
            <person name="Adams K.L."/>
            <person name="Batley J."/>
            <person name="Snowdon R.J."/>
            <person name="Tost J."/>
            <person name="Edwards D."/>
            <person name="Zhou Y."/>
            <person name="Hua W."/>
            <person name="Sharpe A.G."/>
            <person name="Paterson A.H."/>
            <person name="Guan C."/>
            <person name="Wincker P."/>
        </authorList>
    </citation>
    <scope>NUCLEOTIDE SEQUENCE [LARGE SCALE GENOMIC DNA]</scope>
</reference>
<dbReference type="SUPFAM" id="SSF54928">
    <property type="entry name" value="RNA-binding domain, RBD"/>
    <property type="match status" value="1"/>
</dbReference>
<organism evidence="2">
    <name type="scientific">Brassica napus</name>
    <name type="common">Rape</name>
    <dbReference type="NCBI Taxonomy" id="3708"/>
    <lineage>
        <taxon>Eukaryota</taxon>
        <taxon>Viridiplantae</taxon>
        <taxon>Streptophyta</taxon>
        <taxon>Embryophyta</taxon>
        <taxon>Tracheophyta</taxon>
        <taxon>Spermatophyta</taxon>
        <taxon>Magnoliopsida</taxon>
        <taxon>eudicotyledons</taxon>
        <taxon>Gunneridae</taxon>
        <taxon>Pentapetalae</taxon>
        <taxon>rosids</taxon>
        <taxon>malvids</taxon>
        <taxon>Brassicales</taxon>
        <taxon>Brassicaceae</taxon>
        <taxon>Brassiceae</taxon>
        <taxon>Brassica</taxon>
    </lineage>
</organism>
<dbReference type="Proteomes" id="UP001295469">
    <property type="component" value="Chromosome C04"/>
</dbReference>
<dbReference type="InterPro" id="IPR035979">
    <property type="entry name" value="RBD_domain_sf"/>
</dbReference>
<dbReference type="Gramene" id="CDY70302">
    <property type="protein sequence ID" value="CDY70302"/>
    <property type="gene ID" value="GSBRNA2T00097924001"/>
</dbReference>
<reference evidence="2" key="2">
    <citation type="submission" date="2014-06" db="EMBL/GenBank/DDBJ databases">
        <authorList>
            <person name="Genoscope - CEA"/>
        </authorList>
    </citation>
    <scope>NUCLEOTIDE SEQUENCE</scope>
</reference>
<dbReference type="STRING" id="3708.A0A078JXG9"/>
<protein>
    <submittedName>
        <fullName evidence="1">(rape) hypothetical protein</fullName>
    </submittedName>
    <submittedName>
        <fullName evidence="2">BnaCnng67700D protein</fullName>
    </submittedName>
</protein>
<accession>A0A078JXG9</accession>
<reference evidence="1" key="3">
    <citation type="submission" date="2021-01" db="EMBL/GenBank/DDBJ databases">
        <authorList>
            <consortium name="Genoscope - CEA"/>
            <person name="William W."/>
        </authorList>
    </citation>
    <scope>NUCLEOTIDE SEQUENCE</scope>
</reference>
<dbReference type="InterPro" id="IPR012677">
    <property type="entry name" value="Nucleotide-bd_a/b_plait_sf"/>
</dbReference>
<dbReference type="Gene3D" id="3.30.70.330">
    <property type="match status" value="1"/>
</dbReference>